<protein>
    <submittedName>
        <fullName evidence="1">Uncharacterized protein</fullName>
    </submittedName>
</protein>
<keyword evidence="2" id="KW-1185">Reference proteome</keyword>
<dbReference type="Proteomes" id="UP000011713">
    <property type="component" value="Unassembled WGS sequence"/>
</dbReference>
<reference evidence="2" key="1">
    <citation type="journal article" date="2010" name="Science">
        <title>Signatures of adaptation to obligate biotrophy in the Hyaloperonospora arabidopsidis genome.</title>
        <authorList>
            <person name="Baxter L."/>
            <person name="Tripathy S."/>
            <person name="Ishaque N."/>
            <person name="Boot N."/>
            <person name="Cabral A."/>
            <person name="Kemen E."/>
            <person name="Thines M."/>
            <person name="Ah-Fong A."/>
            <person name="Anderson R."/>
            <person name="Badejoko W."/>
            <person name="Bittner-Eddy P."/>
            <person name="Boore J.L."/>
            <person name="Chibucos M.C."/>
            <person name="Coates M."/>
            <person name="Dehal P."/>
            <person name="Delehaunty K."/>
            <person name="Dong S."/>
            <person name="Downton P."/>
            <person name="Dumas B."/>
            <person name="Fabro G."/>
            <person name="Fronick C."/>
            <person name="Fuerstenberg S.I."/>
            <person name="Fulton L."/>
            <person name="Gaulin E."/>
            <person name="Govers F."/>
            <person name="Hughes L."/>
            <person name="Humphray S."/>
            <person name="Jiang R.H."/>
            <person name="Judelson H."/>
            <person name="Kamoun S."/>
            <person name="Kyung K."/>
            <person name="Meijer H."/>
            <person name="Minx P."/>
            <person name="Morris P."/>
            <person name="Nelson J."/>
            <person name="Phuntumart V."/>
            <person name="Qutob D."/>
            <person name="Rehmany A."/>
            <person name="Rougon-Cardoso A."/>
            <person name="Ryden P."/>
            <person name="Torto-Alalibo T."/>
            <person name="Studholme D."/>
            <person name="Wang Y."/>
            <person name="Win J."/>
            <person name="Wood J."/>
            <person name="Clifton S.W."/>
            <person name="Rogers J."/>
            <person name="Van den Ackerveken G."/>
            <person name="Jones J.D."/>
            <person name="McDowell J.M."/>
            <person name="Beynon J."/>
            <person name="Tyler B.M."/>
        </authorList>
    </citation>
    <scope>NUCLEOTIDE SEQUENCE [LARGE SCALE GENOMIC DNA]</scope>
    <source>
        <strain evidence="2">Emoy2</strain>
    </source>
</reference>
<dbReference type="VEuPathDB" id="FungiDB:HpaG801094"/>
<dbReference type="AlphaFoldDB" id="M4B495"/>
<dbReference type="EnsemblProtists" id="HpaT801094">
    <property type="protein sequence ID" value="HpaP801094"/>
    <property type="gene ID" value="HpaG801094"/>
</dbReference>
<dbReference type="EMBL" id="JH598253">
    <property type="status" value="NOT_ANNOTATED_CDS"/>
    <property type="molecule type" value="Genomic_DNA"/>
</dbReference>
<name>M4B495_HYAAE</name>
<evidence type="ECO:0000313" key="2">
    <source>
        <dbReference type="Proteomes" id="UP000011713"/>
    </source>
</evidence>
<evidence type="ECO:0000313" key="1">
    <source>
        <dbReference type="EnsemblProtists" id="HpaP801094"/>
    </source>
</evidence>
<accession>M4B495</accession>
<dbReference type="HOGENOM" id="CLU_1646982_0_0_1"/>
<proteinExistence type="predicted"/>
<reference evidence="1" key="2">
    <citation type="submission" date="2015-06" db="UniProtKB">
        <authorList>
            <consortium name="EnsemblProtists"/>
        </authorList>
    </citation>
    <scope>IDENTIFICATION</scope>
    <source>
        <strain evidence="1">Emoy2</strain>
    </source>
</reference>
<sequence>MAYPDGRPGRLDSSSQYTIRDDQAHGPRRHFRSCEDLRSHRTGNHGRRRERMDRCRVWIGDISGCWSILFPDTNSVSEPEAPNIARFSEGYKVATNLAIEAAAGAATGRLAGWVSDLTAGRPVSLVSGAGTKGFGSSVGRRPEYRALANVARTISLSPLET</sequence>
<dbReference type="InParanoid" id="M4B495"/>
<organism evidence="1 2">
    <name type="scientific">Hyaloperonospora arabidopsidis (strain Emoy2)</name>
    <name type="common">Downy mildew agent</name>
    <name type="synonym">Peronospora arabidopsidis</name>
    <dbReference type="NCBI Taxonomy" id="559515"/>
    <lineage>
        <taxon>Eukaryota</taxon>
        <taxon>Sar</taxon>
        <taxon>Stramenopiles</taxon>
        <taxon>Oomycota</taxon>
        <taxon>Peronosporomycetes</taxon>
        <taxon>Peronosporales</taxon>
        <taxon>Peronosporaceae</taxon>
        <taxon>Hyaloperonospora</taxon>
    </lineage>
</organism>